<feature type="compositionally biased region" description="Polar residues" evidence="3">
    <location>
        <begin position="822"/>
        <end position="839"/>
    </location>
</feature>
<dbReference type="PANTHER" id="PTHR32046">
    <property type="entry name" value="G DOMAIN-CONTAINING PROTEIN"/>
    <property type="match status" value="1"/>
</dbReference>
<feature type="region of interest" description="Disordered" evidence="3">
    <location>
        <begin position="939"/>
        <end position="1059"/>
    </location>
</feature>
<feature type="region of interest" description="Disordered" evidence="3">
    <location>
        <begin position="314"/>
        <end position="352"/>
    </location>
</feature>
<evidence type="ECO:0000256" key="3">
    <source>
        <dbReference type="SAM" id="MobiDB-lite"/>
    </source>
</evidence>
<feature type="compositionally biased region" description="Basic and acidic residues" evidence="3">
    <location>
        <begin position="996"/>
        <end position="1037"/>
    </location>
</feature>
<dbReference type="Proteomes" id="UP001286313">
    <property type="component" value="Unassembled WGS sequence"/>
</dbReference>
<protein>
    <recommendedName>
        <fullName evidence="4">AIG1-type G domain-containing protein</fullName>
    </recommendedName>
</protein>
<feature type="domain" description="AIG1-type G" evidence="4">
    <location>
        <begin position="1103"/>
        <end position="1251"/>
    </location>
</feature>
<keyword evidence="2" id="KW-0547">Nucleotide-binding</keyword>
<dbReference type="PANTHER" id="PTHR32046:SF11">
    <property type="entry name" value="IMMUNE-ASSOCIATED NUCLEOTIDE-BINDING PROTEIN 10-LIKE"/>
    <property type="match status" value="1"/>
</dbReference>
<proteinExistence type="inferred from homology"/>
<comment type="caution">
    <text evidence="5">The sequence shown here is derived from an EMBL/GenBank/DDBJ whole genome shotgun (WGS) entry which is preliminary data.</text>
</comment>
<evidence type="ECO:0000256" key="1">
    <source>
        <dbReference type="ARBA" id="ARBA00008535"/>
    </source>
</evidence>
<dbReference type="GO" id="GO:0005525">
    <property type="term" value="F:GTP binding"/>
    <property type="evidence" value="ECO:0007669"/>
    <property type="project" value="InterPro"/>
</dbReference>
<dbReference type="InterPro" id="IPR027417">
    <property type="entry name" value="P-loop_NTPase"/>
</dbReference>
<comment type="similarity">
    <text evidence="1">Belongs to the TRAFAC class TrmE-Era-EngA-EngB-Septin-like GTPase superfamily. AIG1/Toc34/Toc159-like paraseptin GTPase family. IAN subfamily.</text>
</comment>
<feature type="compositionally biased region" description="Gly residues" evidence="3">
    <location>
        <begin position="856"/>
        <end position="869"/>
    </location>
</feature>
<name>A0AAE1GAZ5_PETCI</name>
<dbReference type="InterPro" id="IPR006703">
    <property type="entry name" value="G_AIG1"/>
</dbReference>
<keyword evidence="6" id="KW-1185">Reference proteome</keyword>
<feature type="region of interest" description="Disordered" evidence="3">
    <location>
        <begin position="811"/>
        <end position="893"/>
    </location>
</feature>
<accession>A0AAE1GAZ5</accession>
<dbReference type="EMBL" id="JAWQEG010000464">
    <property type="protein sequence ID" value="KAK3889753.1"/>
    <property type="molecule type" value="Genomic_DNA"/>
</dbReference>
<dbReference type="Gene3D" id="3.40.50.300">
    <property type="entry name" value="P-loop containing nucleotide triphosphate hydrolases"/>
    <property type="match status" value="1"/>
</dbReference>
<reference evidence="5" key="1">
    <citation type="submission" date="2023-10" db="EMBL/GenBank/DDBJ databases">
        <title>Genome assemblies of two species of porcelain crab, Petrolisthes cinctipes and Petrolisthes manimaculis (Anomura: Porcellanidae).</title>
        <authorList>
            <person name="Angst P."/>
        </authorList>
    </citation>
    <scope>NUCLEOTIDE SEQUENCE</scope>
    <source>
        <strain evidence="5">PB745_01</strain>
        <tissue evidence="5">Gill</tissue>
    </source>
</reference>
<dbReference type="Pfam" id="PF04548">
    <property type="entry name" value="AIG1"/>
    <property type="match status" value="1"/>
</dbReference>
<dbReference type="SUPFAM" id="SSF52540">
    <property type="entry name" value="P-loop containing nucleoside triphosphate hydrolases"/>
    <property type="match status" value="1"/>
</dbReference>
<feature type="compositionally biased region" description="Low complexity" evidence="3">
    <location>
        <begin position="945"/>
        <end position="956"/>
    </location>
</feature>
<sequence length="1563" mass="174868">MDTPMPQVKESQPTYTFEIYNQCYIQQLLDSSTSNAFDECIWAKEFKKHNTEGTVLLHGIKTVEKIGVDIQPSPDHHVVKAVQYRCHLNMLIHFKEPIDDDTVSKFKKSLIKETEKPYPTFPKSITESWEKSVICPPGLECKTIFTPVYGLREFLRYLKDSSNISQYPETTTILKPFTATLPVSYPSAVKFEGPQYNKTCEFKENISLVQTTFSSAEPKTFDDVKKMKKCDVSVAGEKRTKDMTEYEECVPKLSRQEIRSSLTISGRESTVVSKSVATNVQNSSSQTSIYSLDNVTLERQNKVSQNKTIHSEEFINESLQSSSDTNFEVPDAGQGKIDNHQGAGEGQTASLRSTTNITSAFIDSSEPSTMQKSSNVVSSLKKSCLPQAYDHPDTHLSGYKIRSLKKKYHDDSVGKLPSGNMTDMKMKRTSDWSNSVDTDKYRMVVDVTSTSDLGTTQITKEKDTIHPKGTNATKKTKEKDMMYPKGTNVTQKTKEKDIMYPKVTNILQMTKHKDTIHPNGTSAMLSTSCPVTQMTKDKDTIHSKGTSGSQITKEKDIMYPKVLYVSQITKEKDTMHPNGTSITCPVSQQSETNHIKKDGQTLHIMSSNNHTCDLSSSVLQPIEEGAICGMTRKYYGTKSVQKEKRVHRTVRKMIFSLIEFSSEDEFPEDISKMFMLGFIIENDNTREFQSLRKCLEMFHTHLQSSERGTTRTAYIQPQQPAFGTTSEIRESSAKLQGTKYCYTSVTHNNPDAVNEKDVNNGTGMTTTSTMYSGQLGKKSLGSVKDISVARMGGEASSQVVSSQPKNIEYEDIGDSKKDQDTHNTQYSSTITTLPRQPCQQDDPLHNRTATSLSSSAGGGGGGGISGYSGGKHLSENSLRGKEPGNSDDRKWGGNVSCENKQIECKHNEQSVAQFIIESCKTDLSSPTEDTQVEKISVMEEKVSSQQNGNEKTTKTNNKMKKEQTKRSRSASRPTTSLNECDELVSLKQSCTYQKPSRTEPHYRETNGDADRPRHKGNKEIISDKSKNTSKSARERSRVTPAKASNSSSSLNTQKPSLLSYQTTKAGKGKYEKPNMLQPIVSRTCAQGIVWNYYGVHKSDGKVLLLIGNSKSGKTTLVNFIANYLKGNKEIDKEFIVLDNFSSKSGPIATTLITAHTFCFSENDTPVTVIDTPGLSDCDGKERETTVQTLKTLFKSTNFPLHAIGLVFPANLVHLTSSERHMIEYIITHFGEAVVDHCITFITTADNLQTPLALDVLKSHGVKSKMVLQLNNSIFSHGTEDVSDFDRIYWKKGMKILKKCFSYLENISPIAVNPLKVAQLEAYSVTVTEASMKNLRKTLTYLIKLLQQSQDLTEEKLTVCEKVWEAVTMVQRVLSSNGKVSQGVEETLVFQAQQVANELRFPPDHLVQFLSLSKSKGLLSAGAAIIKSLAPLYDDTNNTSTVHTSGIQYCQVCKKSHVMNRQVDESRRYFGFSTWSPNEKYIIYKCSQCECNGSAHIEYKQEPESLNLNLDWILQHTKDVINDTLGKLSLPGHLMPTQTFLYYIDIVQNYNNHKFIEKLKKSLK</sequence>
<feature type="compositionally biased region" description="Polar residues" evidence="3">
    <location>
        <begin position="317"/>
        <end position="326"/>
    </location>
</feature>
<feature type="compositionally biased region" description="Polar residues" evidence="3">
    <location>
        <begin position="986"/>
        <end position="995"/>
    </location>
</feature>
<organism evidence="5 6">
    <name type="scientific">Petrolisthes cinctipes</name>
    <name type="common">Flat porcelain crab</name>
    <dbReference type="NCBI Taxonomy" id="88211"/>
    <lineage>
        <taxon>Eukaryota</taxon>
        <taxon>Metazoa</taxon>
        <taxon>Ecdysozoa</taxon>
        <taxon>Arthropoda</taxon>
        <taxon>Crustacea</taxon>
        <taxon>Multicrustacea</taxon>
        <taxon>Malacostraca</taxon>
        <taxon>Eumalacostraca</taxon>
        <taxon>Eucarida</taxon>
        <taxon>Decapoda</taxon>
        <taxon>Pleocyemata</taxon>
        <taxon>Anomura</taxon>
        <taxon>Galatheoidea</taxon>
        <taxon>Porcellanidae</taxon>
        <taxon>Petrolisthes</taxon>
    </lineage>
</organism>
<evidence type="ECO:0000256" key="2">
    <source>
        <dbReference type="ARBA" id="ARBA00022741"/>
    </source>
</evidence>
<evidence type="ECO:0000259" key="4">
    <source>
        <dbReference type="Pfam" id="PF04548"/>
    </source>
</evidence>
<gene>
    <name evidence="5" type="ORF">Pcinc_006317</name>
</gene>
<feature type="compositionally biased region" description="Polar residues" evidence="3">
    <location>
        <begin position="1042"/>
        <end position="1059"/>
    </location>
</feature>
<feature type="compositionally biased region" description="Basic and acidic residues" evidence="3">
    <location>
        <begin position="872"/>
        <end position="891"/>
    </location>
</feature>
<evidence type="ECO:0000313" key="5">
    <source>
        <dbReference type="EMBL" id="KAK3889753.1"/>
    </source>
</evidence>
<evidence type="ECO:0000313" key="6">
    <source>
        <dbReference type="Proteomes" id="UP001286313"/>
    </source>
</evidence>